<evidence type="ECO:0000256" key="10">
    <source>
        <dbReference type="SAM" id="MobiDB-lite"/>
    </source>
</evidence>
<name>A0A8H4QMM9_9AGAR</name>
<dbReference type="InterPro" id="IPR037019">
    <property type="entry name" value="Glyco_hydro_7_sf"/>
</dbReference>
<keyword evidence="7 9" id="KW-0326">Glycosidase</keyword>
<keyword evidence="15" id="KW-1185">Reference proteome</keyword>
<keyword evidence="4 9" id="KW-0378">Hydrolase</keyword>
<dbReference type="InterPro" id="IPR048364">
    <property type="entry name" value="Hikeshi-like_C"/>
</dbReference>
<feature type="signal peptide" evidence="11">
    <location>
        <begin position="1"/>
        <end position="18"/>
    </location>
</feature>
<keyword evidence="5 9" id="KW-0136">Cellulose degradation</keyword>
<organism evidence="14 15">
    <name type="scientific">Agrocybe pediades</name>
    <dbReference type="NCBI Taxonomy" id="84607"/>
    <lineage>
        <taxon>Eukaryota</taxon>
        <taxon>Fungi</taxon>
        <taxon>Dikarya</taxon>
        <taxon>Basidiomycota</taxon>
        <taxon>Agaricomycotina</taxon>
        <taxon>Agaricomycetes</taxon>
        <taxon>Agaricomycetidae</taxon>
        <taxon>Agaricales</taxon>
        <taxon>Agaricineae</taxon>
        <taxon>Strophariaceae</taxon>
        <taxon>Agrocybe</taxon>
    </lineage>
</organism>
<evidence type="ECO:0000256" key="8">
    <source>
        <dbReference type="ARBA" id="ARBA00023326"/>
    </source>
</evidence>
<dbReference type="Pfam" id="PF21057">
    <property type="entry name" value="Hikeshi-like_C"/>
    <property type="match status" value="1"/>
</dbReference>
<proteinExistence type="inferred from homology"/>
<evidence type="ECO:0000256" key="2">
    <source>
        <dbReference type="ARBA" id="ARBA00006044"/>
    </source>
</evidence>
<keyword evidence="3 11" id="KW-0732">Signal</keyword>
<keyword evidence="8 9" id="KW-0624">Polysaccharide degradation</keyword>
<dbReference type="SUPFAM" id="SSF49899">
    <property type="entry name" value="Concanavalin A-like lectins/glucanases"/>
    <property type="match status" value="1"/>
</dbReference>
<evidence type="ECO:0000256" key="9">
    <source>
        <dbReference type="RuleBase" id="RU361164"/>
    </source>
</evidence>
<reference evidence="14 15" key="1">
    <citation type="submission" date="2019-12" db="EMBL/GenBank/DDBJ databases">
        <authorList>
            <person name="Floudas D."/>
            <person name="Bentzer J."/>
            <person name="Ahren D."/>
            <person name="Johansson T."/>
            <person name="Persson P."/>
            <person name="Tunlid A."/>
        </authorList>
    </citation>
    <scope>NUCLEOTIDE SEQUENCE [LARGE SCALE GENOMIC DNA]</scope>
    <source>
        <strain evidence="14 15">CBS 102.39</strain>
    </source>
</reference>
<evidence type="ECO:0000256" key="6">
    <source>
        <dbReference type="ARBA" id="ARBA00023277"/>
    </source>
</evidence>
<feature type="region of interest" description="Disordered" evidence="10">
    <location>
        <begin position="410"/>
        <end position="436"/>
    </location>
</feature>
<evidence type="ECO:0000256" key="4">
    <source>
        <dbReference type="ARBA" id="ARBA00022801"/>
    </source>
</evidence>
<dbReference type="GO" id="GO:0016162">
    <property type="term" value="F:cellulose 1,4-beta-cellobiosidase activity"/>
    <property type="evidence" value="ECO:0007669"/>
    <property type="project" value="UniProtKB-EC"/>
</dbReference>
<dbReference type="PANTHER" id="PTHR33753">
    <property type="entry name" value="1,4-BETA-D-GLUCAN CELLOBIOHYDROLASE B"/>
    <property type="match status" value="1"/>
</dbReference>
<dbReference type="GO" id="GO:0030245">
    <property type="term" value="P:cellulose catabolic process"/>
    <property type="evidence" value="ECO:0007669"/>
    <property type="project" value="UniProtKB-KW"/>
</dbReference>
<dbReference type="EC" id="3.2.1.-" evidence="9"/>
<evidence type="ECO:0000256" key="1">
    <source>
        <dbReference type="ARBA" id="ARBA00001641"/>
    </source>
</evidence>
<evidence type="ECO:0000256" key="3">
    <source>
        <dbReference type="ARBA" id="ARBA00022729"/>
    </source>
</evidence>
<evidence type="ECO:0000256" key="11">
    <source>
        <dbReference type="SAM" id="SignalP"/>
    </source>
</evidence>
<dbReference type="InterPro" id="IPR008493">
    <property type="entry name" value="Hikeshi-like_N"/>
</dbReference>
<dbReference type="FunFam" id="2.70.100.10:FF:000001">
    <property type="entry name" value="Glucanase"/>
    <property type="match status" value="1"/>
</dbReference>
<evidence type="ECO:0000259" key="13">
    <source>
        <dbReference type="Pfam" id="PF21057"/>
    </source>
</evidence>
<evidence type="ECO:0000313" key="15">
    <source>
        <dbReference type="Proteomes" id="UP000521872"/>
    </source>
</evidence>
<dbReference type="Gene3D" id="2.70.100.10">
    <property type="entry name" value="Glycoside hydrolase, family 7, domain"/>
    <property type="match status" value="1"/>
</dbReference>
<dbReference type="Pfam" id="PF05603">
    <property type="entry name" value="Hikeshi-like_N"/>
    <property type="match status" value="1"/>
</dbReference>
<feature type="domain" description="Hikeshi-like C-terminal" evidence="13">
    <location>
        <begin position="671"/>
        <end position="728"/>
    </location>
</feature>
<feature type="compositionally biased region" description="Low complexity" evidence="10">
    <location>
        <begin position="463"/>
        <end position="491"/>
    </location>
</feature>
<dbReference type="EMBL" id="JAACJL010000046">
    <property type="protein sequence ID" value="KAF4613087.1"/>
    <property type="molecule type" value="Genomic_DNA"/>
</dbReference>
<comment type="similarity">
    <text evidence="2 9">Belongs to the glycosyl hydrolase 7 (cellulase C) family.</text>
</comment>
<feature type="region of interest" description="Disordered" evidence="10">
    <location>
        <begin position="456"/>
        <end position="491"/>
    </location>
</feature>
<evidence type="ECO:0000256" key="5">
    <source>
        <dbReference type="ARBA" id="ARBA00023001"/>
    </source>
</evidence>
<dbReference type="AlphaFoldDB" id="A0A8H4QMM9"/>
<dbReference type="CDD" id="cd07999">
    <property type="entry name" value="GH7_CBH_EG"/>
    <property type="match status" value="1"/>
</dbReference>
<feature type="chain" id="PRO_5034864275" description="Glucanase" evidence="11">
    <location>
        <begin position="19"/>
        <end position="730"/>
    </location>
</feature>
<evidence type="ECO:0000259" key="12">
    <source>
        <dbReference type="Pfam" id="PF05603"/>
    </source>
</evidence>
<dbReference type="InterPro" id="IPR001722">
    <property type="entry name" value="Glyco_hydro_7"/>
</dbReference>
<keyword evidence="6" id="KW-0119">Carbohydrate metabolism</keyword>
<protein>
    <recommendedName>
        <fullName evidence="9">Glucanase</fullName>
        <ecNumber evidence="9">3.2.1.-</ecNumber>
    </recommendedName>
</protein>
<dbReference type="Pfam" id="PF00840">
    <property type="entry name" value="Glyco_hydro_7"/>
    <property type="match status" value="1"/>
</dbReference>
<evidence type="ECO:0000313" key="14">
    <source>
        <dbReference type="EMBL" id="KAF4613087.1"/>
    </source>
</evidence>
<comment type="catalytic activity">
    <reaction evidence="1">
        <text>Hydrolysis of (1-&gt;4)-beta-D-glucosidic linkages in cellulose and cellotetraose, releasing cellobiose from the non-reducing ends of the chains.</text>
        <dbReference type="EC" id="3.2.1.91"/>
    </reaction>
</comment>
<accession>A0A8H4QMM9</accession>
<evidence type="ECO:0000256" key="7">
    <source>
        <dbReference type="ARBA" id="ARBA00023295"/>
    </source>
</evidence>
<dbReference type="Proteomes" id="UP000521872">
    <property type="component" value="Unassembled WGS sequence"/>
</dbReference>
<comment type="caution">
    <text evidence="14">The sequence shown here is derived from an EMBL/GenBank/DDBJ whole genome shotgun (WGS) entry which is preliminary data.</text>
</comment>
<gene>
    <name evidence="14" type="ORF">D9613_011044</name>
</gene>
<feature type="domain" description="Hikeshi-like N-terminal" evidence="12">
    <location>
        <begin position="535"/>
        <end position="660"/>
    </location>
</feature>
<dbReference type="PANTHER" id="PTHR33753:SF2">
    <property type="entry name" value="GLYCOSIDE HYDROLASE FAMILY 7 PROTEIN"/>
    <property type="match status" value="1"/>
</dbReference>
<dbReference type="InterPro" id="IPR013320">
    <property type="entry name" value="ConA-like_dom_sf"/>
</dbReference>
<sequence>MFPKAALLALALGAVSWAQNVGTYTAENHPKLPFQRCTKSGGCTTVSTGQVVLDANWRWTHVTNGYTNCYTGNTWNSTACPDNKSCAANCAVDGADYSGTYGITVSGNALTLKFVTTNSSGKNVGSRVYLMSSEDKYEMFKVLNQEFTFDVDVSNLPCGLNGALYFSEMDEDGGKSKYPSNKAGAKYGTGYCDSQCPKDIKWINGEANAEGWTPSSSDANGGNGKYGTCCNEMDIWEANSISTAYTPHPCTVTGPYRCEGAECNTPTDRYGGICDPDGCDFNSYRQGDRDFYGPGKVVDTKKKMTVVTQFITNDGTANGRLVEIRRIYIQDGKVIQNSKTNIPGMDAYDSITDDYCVDQKTAFGDVDSFNLKGGMKGMEDGLRNGMVLSLSIWDDHHSNMLWLDSTYPTDSTKPGAARGSCATDSGKPSDIESSIPNSSVTFSNIKIGDIGSTFNAGSGGGSSSSSSSSGPSSTSVTRTTTVASTTTNSAPTATQTKWGAAFVLGNIFKSTRYDPSKLVGTTTCPTNTNMFGCCVAGRLLQTNLVQVDETHAYFELPNASTINHVCVFLMGTVPFPEGYGAAVHFFWPGKGFQLLGMLSNDKPSAIFRLRGTYTGSTSSAAQDKFSTFSSVGPDMQQDVTAILGLSIEPIAQVQNQLQSLPPAPVSDLAKDPTKLAERVVKHLLNYLSGFTGGSPLTPEALIPMSVVAKWYEIFIGKVRAGGIGFLERGD</sequence>
<dbReference type="PRINTS" id="PR00734">
    <property type="entry name" value="GLHYDRLASE7"/>
</dbReference>